<reference evidence="3" key="1">
    <citation type="submission" date="2023-06" db="EMBL/GenBank/DDBJ databases">
        <title>Survivors Of The Sea: Transcriptome response of Skeletonema marinoi to long-term dormancy.</title>
        <authorList>
            <person name="Pinder M.I.M."/>
            <person name="Kourtchenko O."/>
            <person name="Robertson E.K."/>
            <person name="Larsson T."/>
            <person name="Maumus F."/>
            <person name="Osuna-Cruz C.M."/>
            <person name="Vancaester E."/>
            <person name="Stenow R."/>
            <person name="Vandepoele K."/>
            <person name="Ploug H."/>
            <person name="Bruchert V."/>
            <person name="Godhe A."/>
            <person name="Topel M."/>
        </authorList>
    </citation>
    <scope>NUCLEOTIDE SEQUENCE</scope>
    <source>
        <strain evidence="3">R05AC</strain>
    </source>
</reference>
<name>A0AAD8Y7A3_9STRA</name>
<sequence>MKTAASSSPPSPSAPPSKRQKTEEEEKSEESEAVKNGLKVFFDQNQLALQKSLEEREAALKLAERQLKEAKRAVSVLFAEPGDLFTFHTCYSDGEQFTIKYVGRNTTPPRKVEFCGTYEDNRFSPEIGWLIFHNAGGYTPIYVCNGGIRDTIGAWPIAQYSHYDEKEMKRDTLCIPPEMCGDLKVWKGYGYDSDY</sequence>
<evidence type="ECO:0000256" key="1">
    <source>
        <dbReference type="SAM" id="Coils"/>
    </source>
</evidence>
<dbReference type="Proteomes" id="UP001224775">
    <property type="component" value="Unassembled WGS sequence"/>
</dbReference>
<protein>
    <submittedName>
        <fullName evidence="3">Uncharacterized protein</fullName>
    </submittedName>
</protein>
<evidence type="ECO:0000313" key="3">
    <source>
        <dbReference type="EMBL" id="KAK1741069.1"/>
    </source>
</evidence>
<keyword evidence="1" id="KW-0175">Coiled coil</keyword>
<accession>A0AAD8Y7A3</accession>
<dbReference type="AlphaFoldDB" id="A0AAD8Y7A3"/>
<feature type="region of interest" description="Disordered" evidence="2">
    <location>
        <begin position="1"/>
        <end position="33"/>
    </location>
</feature>
<organism evidence="3 4">
    <name type="scientific">Skeletonema marinoi</name>
    <dbReference type="NCBI Taxonomy" id="267567"/>
    <lineage>
        <taxon>Eukaryota</taxon>
        <taxon>Sar</taxon>
        <taxon>Stramenopiles</taxon>
        <taxon>Ochrophyta</taxon>
        <taxon>Bacillariophyta</taxon>
        <taxon>Coscinodiscophyceae</taxon>
        <taxon>Thalassiosirophycidae</taxon>
        <taxon>Thalassiosirales</taxon>
        <taxon>Skeletonemataceae</taxon>
        <taxon>Skeletonema</taxon>
        <taxon>Skeletonema marinoi-dohrnii complex</taxon>
    </lineage>
</organism>
<evidence type="ECO:0000256" key="2">
    <source>
        <dbReference type="SAM" id="MobiDB-lite"/>
    </source>
</evidence>
<comment type="caution">
    <text evidence="3">The sequence shown here is derived from an EMBL/GenBank/DDBJ whole genome shotgun (WGS) entry which is preliminary data.</text>
</comment>
<feature type="coiled-coil region" evidence="1">
    <location>
        <begin position="53"/>
        <end position="80"/>
    </location>
</feature>
<keyword evidence="4" id="KW-1185">Reference proteome</keyword>
<dbReference type="EMBL" id="JATAAI010000014">
    <property type="protein sequence ID" value="KAK1741069.1"/>
    <property type="molecule type" value="Genomic_DNA"/>
</dbReference>
<proteinExistence type="predicted"/>
<gene>
    <name evidence="3" type="ORF">QTG54_008321</name>
</gene>
<evidence type="ECO:0000313" key="4">
    <source>
        <dbReference type="Proteomes" id="UP001224775"/>
    </source>
</evidence>